<protein>
    <submittedName>
        <fullName evidence="1">Unannotated protein</fullName>
    </submittedName>
</protein>
<reference evidence="1" key="1">
    <citation type="submission" date="2020-05" db="EMBL/GenBank/DDBJ databases">
        <authorList>
            <person name="Chiriac C."/>
            <person name="Salcher M."/>
            <person name="Ghai R."/>
            <person name="Kavagutti S V."/>
        </authorList>
    </citation>
    <scope>NUCLEOTIDE SEQUENCE</scope>
</reference>
<accession>A0A6J6DSJ0</accession>
<proteinExistence type="predicted"/>
<organism evidence="1">
    <name type="scientific">freshwater metagenome</name>
    <dbReference type="NCBI Taxonomy" id="449393"/>
    <lineage>
        <taxon>unclassified sequences</taxon>
        <taxon>metagenomes</taxon>
        <taxon>ecological metagenomes</taxon>
    </lineage>
</organism>
<name>A0A6J6DSJ0_9ZZZZ</name>
<dbReference type="EMBL" id="CAEZTK010000027">
    <property type="protein sequence ID" value="CAB4566466.1"/>
    <property type="molecule type" value="Genomic_DNA"/>
</dbReference>
<sequence>MITNLSDFGLRHDVLNAESSIRVVVSESTLNGPVPIGFSAKTVAPASFHAFGSTR</sequence>
<dbReference type="AlphaFoldDB" id="A0A6J6DSJ0"/>
<evidence type="ECO:0000313" key="1">
    <source>
        <dbReference type="EMBL" id="CAB4566466.1"/>
    </source>
</evidence>
<gene>
    <name evidence="1" type="ORF">UFOPK1643_00521</name>
</gene>